<name>A0A8T0A244_9BILA</name>
<dbReference type="OrthoDB" id="7933078at2759"/>
<gene>
    <name evidence="1" type="ORF">Mgra_00000615</name>
</gene>
<organism evidence="1 2">
    <name type="scientific">Meloidogyne graminicola</name>
    <dbReference type="NCBI Taxonomy" id="189291"/>
    <lineage>
        <taxon>Eukaryota</taxon>
        <taxon>Metazoa</taxon>
        <taxon>Ecdysozoa</taxon>
        <taxon>Nematoda</taxon>
        <taxon>Chromadorea</taxon>
        <taxon>Rhabditida</taxon>
        <taxon>Tylenchina</taxon>
        <taxon>Tylenchomorpha</taxon>
        <taxon>Tylenchoidea</taxon>
        <taxon>Meloidogynidae</taxon>
        <taxon>Meloidogyninae</taxon>
        <taxon>Meloidogyne</taxon>
    </lineage>
</organism>
<dbReference type="Proteomes" id="UP000605970">
    <property type="component" value="Unassembled WGS sequence"/>
</dbReference>
<accession>A0A8T0A244</accession>
<keyword evidence="2" id="KW-1185">Reference proteome</keyword>
<feature type="non-terminal residue" evidence="1">
    <location>
        <position position="1"/>
    </location>
</feature>
<reference evidence="1" key="1">
    <citation type="journal article" date="2020" name="Ecol. Evol.">
        <title>Genome structure and content of the rice root-knot nematode (Meloidogyne graminicola).</title>
        <authorList>
            <person name="Phan N.T."/>
            <person name="Danchin E.G.J."/>
            <person name="Klopp C."/>
            <person name="Perfus-Barbeoch L."/>
            <person name="Kozlowski D.K."/>
            <person name="Koutsovoulos G.D."/>
            <person name="Lopez-Roques C."/>
            <person name="Bouchez O."/>
            <person name="Zahm M."/>
            <person name="Besnard G."/>
            <person name="Bellafiore S."/>
        </authorList>
    </citation>
    <scope>NUCLEOTIDE SEQUENCE</scope>
    <source>
        <strain evidence="1">VN-18</strain>
    </source>
</reference>
<dbReference type="EMBL" id="JABEBT010000002">
    <property type="protein sequence ID" value="KAF7640171.1"/>
    <property type="molecule type" value="Genomic_DNA"/>
</dbReference>
<comment type="caution">
    <text evidence="1">The sequence shown here is derived from an EMBL/GenBank/DDBJ whole genome shotgun (WGS) entry which is preliminary data.</text>
</comment>
<evidence type="ECO:0000313" key="1">
    <source>
        <dbReference type="EMBL" id="KAF7640171.1"/>
    </source>
</evidence>
<protein>
    <submittedName>
        <fullName evidence="1">Uncharacterized protein</fullName>
    </submittedName>
</protein>
<sequence>VIFKAIVLQYNLFSEAVGLFNNKLNWINGQINLHEEPPNLELAVNNLQQPIILDLPTLENLRDRNIYMQNIIISAMNFIKGVVNVRIYQNQLLQNLNIERNQIIDNLNTIQVQGTHNLNEFQGQIINHLNVLHRLGIQNLNQIQNHVLDILNTIQVQGTQNLNAFQFQIINHLN</sequence>
<dbReference type="AlphaFoldDB" id="A0A8T0A244"/>
<proteinExistence type="predicted"/>
<evidence type="ECO:0000313" key="2">
    <source>
        <dbReference type="Proteomes" id="UP000605970"/>
    </source>
</evidence>